<name>A0A495JW87_9ACTN</name>
<evidence type="ECO:0000256" key="1">
    <source>
        <dbReference type="SAM" id="Phobius"/>
    </source>
</evidence>
<keyword evidence="4" id="KW-1185">Reference proteome</keyword>
<feature type="transmembrane region" description="Helical" evidence="1">
    <location>
        <begin position="30"/>
        <end position="51"/>
    </location>
</feature>
<accession>A0A495JW87</accession>
<keyword evidence="1" id="KW-0812">Transmembrane</keyword>
<keyword evidence="1" id="KW-0472">Membrane</keyword>
<dbReference type="EMBL" id="RBKT01000001">
    <property type="protein sequence ID" value="RKR93141.1"/>
    <property type="molecule type" value="Genomic_DNA"/>
</dbReference>
<proteinExistence type="predicted"/>
<gene>
    <name evidence="3" type="ORF">BDK92_7659</name>
</gene>
<evidence type="ECO:0000313" key="4">
    <source>
        <dbReference type="Proteomes" id="UP000277671"/>
    </source>
</evidence>
<protein>
    <submittedName>
        <fullName evidence="3">Uncharacterized protein DUF4878</fullName>
    </submittedName>
</protein>
<evidence type="ECO:0000313" key="3">
    <source>
        <dbReference type="EMBL" id="RKR93141.1"/>
    </source>
</evidence>
<dbReference type="Gene3D" id="3.10.450.50">
    <property type="match status" value="1"/>
</dbReference>
<evidence type="ECO:0000259" key="2">
    <source>
        <dbReference type="Pfam" id="PF12870"/>
    </source>
</evidence>
<dbReference type="InterPro" id="IPR024267">
    <property type="entry name" value="DUF4878"/>
</dbReference>
<dbReference type="Pfam" id="PF12870">
    <property type="entry name" value="DUF4878"/>
    <property type="match status" value="1"/>
</dbReference>
<sequence>MGRGRSLPSVDVAYEVAGSRARPGRALRRALLVVGVTLFVCCVGAAGLGAWNYQSIRLAEGPAKKATETFLTAVSSGDHESAYGRLCPATREQWSLPRFALQAQTPSAIARYAVEDVKISSKDGQQRATVAVALTRQSGSVDQHEVPVVKGDDGWRVCGDPF</sequence>
<organism evidence="3 4">
    <name type="scientific">Micromonospora pisi</name>
    <dbReference type="NCBI Taxonomy" id="589240"/>
    <lineage>
        <taxon>Bacteria</taxon>
        <taxon>Bacillati</taxon>
        <taxon>Actinomycetota</taxon>
        <taxon>Actinomycetes</taxon>
        <taxon>Micromonosporales</taxon>
        <taxon>Micromonosporaceae</taxon>
        <taxon>Micromonospora</taxon>
    </lineage>
</organism>
<dbReference type="OrthoDB" id="3403826at2"/>
<dbReference type="Proteomes" id="UP000277671">
    <property type="component" value="Unassembled WGS sequence"/>
</dbReference>
<feature type="domain" description="DUF4878" evidence="2">
    <location>
        <begin position="62"/>
        <end position="158"/>
    </location>
</feature>
<reference evidence="3 4" key="1">
    <citation type="submission" date="2018-10" db="EMBL/GenBank/DDBJ databases">
        <title>Sequencing the genomes of 1000 actinobacteria strains.</title>
        <authorList>
            <person name="Klenk H.-P."/>
        </authorList>
    </citation>
    <scope>NUCLEOTIDE SEQUENCE [LARGE SCALE GENOMIC DNA]</scope>
    <source>
        <strain evidence="3 4">DSM 45175</strain>
    </source>
</reference>
<comment type="caution">
    <text evidence="3">The sequence shown here is derived from an EMBL/GenBank/DDBJ whole genome shotgun (WGS) entry which is preliminary data.</text>
</comment>
<dbReference type="AlphaFoldDB" id="A0A495JW87"/>
<keyword evidence="1" id="KW-1133">Transmembrane helix</keyword>